<evidence type="ECO:0000313" key="2">
    <source>
        <dbReference type="Proteomes" id="UP000800093"/>
    </source>
</evidence>
<sequence length="188" mass="21652">MHLFWQWIDVTLSSSTIFQHTQTPSSTHSLTRRLPWIESEGRGFQSLVDATAFFISFLKGPIEKFEGRIIYPSEPYSTEYLIVRNIADDNASWITPMGRSAALITEGGSMYLTVIDHRKKSFAGKWEIIIAWGQDDSVELCNTESEALKELLHVPSWFVQFVSTKIRIQDLRFLRTFTDTHTSTCWIP</sequence>
<proteinExistence type="predicted"/>
<dbReference type="Proteomes" id="UP000800093">
    <property type="component" value="Unassembled WGS sequence"/>
</dbReference>
<organism evidence="1 2">
    <name type="scientific">Lojkania enalia</name>
    <dbReference type="NCBI Taxonomy" id="147567"/>
    <lineage>
        <taxon>Eukaryota</taxon>
        <taxon>Fungi</taxon>
        <taxon>Dikarya</taxon>
        <taxon>Ascomycota</taxon>
        <taxon>Pezizomycotina</taxon>
        <taxon>Dothideomycetes</taxon>
        <taxon>Pleosporomycetidae</taxon>
        <taxon>Pleosporales</taxon>
        <taxon>Pleosporales incertae sedis</taxon>
        <taxon>Lojkania</taxon>
    </lineage>
</organism>
<name>A0A9P4KDZ2_9PLEO</name>
<dbReference type="AlphaFoldDB" id="A0A9P4KDZ2"/>
<protein>
    <submittedName>
        <fullName evidence="1">Uncharacterized protein</fullName>
    </submittedName>
</protein>
<accession>A0A9P4KDZ2</accession>
<gene>
    <name evidence="1" type="ORF">CC78DRAFT_577170</name>
</gene>
<evidence type="ECO:0000313" key="1">
    <source>
        <dbReference type="EMBL" id="KAF2267459.1"/>
    </source>
</evidence>
<dbReference type="EMBL" id="ML986591">
    <property type="protein sequence ID" value="KAF2267459.1"/>
    <property type="molecule type" value="Genomic_DNA"/>
</dbReference>
<keyword evidence="2" id="KW-1185">Reference proteome</keyword>
<comment type="caution">
    <text evidence="1">The sequence shown here is derived from an EMBL/GenBank/DDBJ whole genome shotgun (WGS) entry which is preliminary data.</text>
</comment>
<reference evidence="2" key="1">
    <citation type="journal article" date="2020" name="Stud. Mycol.">
        <title>101 Dothideomycetes genomes: A test case for predicting lifestyles and emergence of pathogens.</title>
        <authorList>
            <person name="Haridas S."/>
            <person name="Albert R."/>
            <person name="Binder M."/>
            <person name="Bloem J."/>
            <person name="LaButti K."/>
            <person name="Salamov A."/>
            <person name="Andreopoulos B."/>
            <person name="Baker S."/>
            <person name="Barry K."/>
            <person name="Bills G."/>
            <person name="Bluhm B."/>
            <person name="Cannon C."/>
            <person name="Castanera R."/>
            <person name="Culley D."/>
            <person name="Daum C."/>
            <person name="Ezra D."/>
            <person name="Gonzalez J."/>
            <person name="Henrissat B."/>
            <person name="Kuo A."/>
            <person name="Liang C."/>
            <person name="Lipzen A."/>
            <person name="Lutzoni F."/>
            <person name="Magnuson J."/>
            <person name="Mondo S."/>
            <person name="Nolan M."/>
            <person name="Ohm R."/>
            <person name="Pangilinan J."/>
            <person name="Park H.-J."/>
            <person name="Ramirez L."/>
            <person name="Alfaro M."/>
            <person name="Sun H."/>
            <person name="Tritt A."/>
            <person name="Yoshinaga Y."/>
            <person name="Zwiers L.-H."/>
            <person name="Turgeon B."/>
            <person name="Goodwin S."/>
            <person name="Spatafora J."/>
            <person name="Crous P."/>
            <person name="Grigoriev I."/>
        </authorList>
    </citation>
    <scope>NUCLEOTIDE SEQUENCE [LARGE SCALE GENOMIC DNA]</scope>
    <source>
        <strain evidence="2">CBS 304.66</strain>
    </source>
</reference>